<keyword evidence="1" id="KW-0812">Transmembrane</keyword>
<dbReference type="EMBL" id="CP035758">
    <property type="protein sequence ID" value="QBD74763.1"/>
    <property type="molecule type" value="Genomic_DNA"/>
</dbReference>
<evidence type="ECO:0000313" key="2">
    <source>
        <dbReference type="EMBL" id="QBD74763.1"/>
    </source>
</evidence>
<feature type="transmembrane region" description="Helical" evidence="1">
    <location>
        <begin position="85"/>
        <end position="108"/>
    </location>
</feature>
<protein>
    <submittedName>
        <fullName evidence="2">Uncharacterized protein</fullName>
    </submittedName>
</protein>
<gene>
    <name evidence="2" type="ORF">EPA93_01645</name>
</gene>
<keyword evidence="3" id="KW-1185">Reference proteome</keyword>
<dbReference type="AlphaFoldDB" id="A0A4P6JIG0"/>
<organism evidence="2 3">
    <name type="scientific">Ktedonosporobacter rubrisoli</name>
    <dbReference type="NCBI Taxonomy" id="2509675"/>
    <lineage>
        <taxon>Bacteria</taxon>
        <taxon>Bacillati</taxon>
        <taxon>Chloroflexota</taxon>
        <taxon>Ktedonobacteria</taxon>
        <taxon>Ktedonobacterales</taxon>
        <taxon>Ktedonosporobacteraceae</taxon>
        <taxon>Ktedonosporobacter</taxon>
    </lineage>
</organism>
<proteinExistence type="predicted"/>
<dbReference type="KEGG" id="kbs:EPA93_01645"/>
<name>A0A4P6JIG0_KTERU</name>
<dbReference type="Proteomes" id="UP000290365">
    <property type="component" value="Chromosome"/>
</dbReference>
<sequence length="158" mass="17492">MGQNTLRPGRVIGIFLVGYIAISVTGALLNVLLGALLVTPPSLDTPTTFSYVLYEICLVLLNIGWIPLSLWYFKGRADIGHVRKEALIVGLLWAAMAALVDFLFFALLPGPLHLGAYKFFVVQFPWIYMIYILAFLSPFISTELRKNFAKGSTVSHAN</sequence>
<evidence type="ECO:0000256" key="1">
    <source>
        <dbReference type="SAM" id="Phobius"/>
    </source>
</evidence>
<keyword evidence="1" id="KW-0472">Membrane</keyword>
<accession>A0A4P6JIG0</accession>
<dbReference type="OrthoDB" id="3078439at2"/>
<dbReference type="RefSeq" id="WP_129885362.1">
    <property type="nucleotide sequence ID" value="NZ_CP035758.1"/>
</dbReference>
<feature type="transmembrane region" description="Helical" evidence="1">
    <location>
        <begin position="51"/>
        <end position="73"/>
    </location>
</feature>
<feature type="transmembrane region" description="Helical" evidence="1">
    <location>
        <begin position="120"/>
        <end position="140"/>
    </location>
</feature>
<evidence type="ECO:0000313" key="3">
    <source>
        <dbReference type="Proteomes" id="UP000290365"/>
    </source>
</evidence>
<reference evidence="2 3" key="1">
    <citation type="submission" date="2019-01" db="EMBL/GenBank/DDBJ databases">
        <title>Ktedonosporobacter rubrisoli SCAWS-G2.</title>
        <authorList>
            <person name="Huang Y."/>
            <person name="Yan B."/>
        </authorList>
    </citation>
    <scope>NUCLEOTIDE SEQUENCE [LARGE SCALE GENOMIC DNA]</scope>
    <source>
        <strain evidence="2 3">SCAWS-G2</strain>
    </source>
</reference>
<keyword evidence="1" id="KW-1133">Transmembrane helix</keyword>
<feature type="transmembrane region" description="Helical" evidence="1">
    <location>
        <begin position="12"/>
        <end position="39"/>
    </location>
</feature>